<dbReference type="PANTHER" id="PTHR43341:SF38">
    <property type="entry name" value="PROLINE TRANSPORTER (EUROFUNG)"/>
    <property type="match status" value="1"/>
</dbReference>
<evidence type="ECO:0000259" key="9">
    <source>
        <dbReference type="Pfam" id="PF00324"/>
    </source>
</evidence>
<dbReference type="Proteomes" id="UP000664132">
    <property type="component" value="Unassembled WGS sequence"/>
</dbReference>
<feature type="transmembrane region" description="Helical" evidence="8">
    <location>
        <begin position="460"/>
        <end position="478"/>
    </location>
</feature>
<evidence type="ECO:0000256" key="4">
    <source>
        <dbReference type="ARBA" id="ARBA00022970"/>
    </source>
</evidence>
<feature type="transmembrane region" description="Helical" evidence="8">
    <location>
        <begin position="484"/>
        <end position="506"/>
    </location>
</feature>
<feature type="domain" description="Amino acid permease/ SLC12A" evidence="9">
    <location>
        <begin position="52"/>
        <end position="516"/>
    </location>
</feature>
<evidence type="ECO:0000256" key="7">
    <source>
        <dbReference type="SAM" id="MobiDB-lite"/>
    </source>
</evidence>
<dbReference type="InterPro" id="IPR004841">
    <property type="entry name" value="AA-permease/SLC12A_dom"/>
</dbReference>
<dbReference type="GO" id="GO:0016020">
    <property type="term" value="C:membrane"/>
    <property type="evidence" value="ECO:0007669"/>
    <property type="project" value="UniProtKB-SubCell"/>
</dbReference>
<reference evidence="10" key="1">
    <citation type="submission" date="2021-02" db="EMBL/GenBank/DDBJ databases">
        <title>Genome sequence Cadophora malorum strain M34.</title>
        <authorList>
            <person name="Stefanovic E."/>
            <person name="Vu D."/>
            <person name="Scully C."/>
            <person name="Dijksterhuis J."/>
            <person name="Roader J."/>
            <person name="Houbraken J."/>
        </authorList>
    </citation>
    <scope>NUCLEOTIDE SEQUENCE</scope>
    <source>
        <strain evidence="10">M34</strain>
    </source>
</reference>
<comment type="caution">
    <text evidence="10">The sequence shown here is derived from an EMBL/GenBank/DDBJ whole genome shotgun (WGS) entry which is preliminary data.</text>
</comment>
<proteinExistence type="predicted"/>
<keyword evidence="3 8" id="KW-0812">Transmembrane</keyword>
<feature type="transmembrane region" description="Helical" evidence="8">
    <location>
        <begin position="413"/>
        <end position="434"/>
    </location>
</feature>
<feature type="transmembrane region" description="Helical" evidence="8">
    <location>
        <begin position="126"/>
        <end position="156"/>
    </location>
</feature>
<dbReference type="PIRSF" id="PIRSF006060">
    <property type="entry name" value="AA_transporter"/>
    <property type="match status" value="1"/>
</dbReference>
<evidence type="ECO:0000313" key="11">
    <source>
        <dbReference type="Proteomes" id="UP000664132"/>
    </source>
</evidence>
<evidence type="ECO:0000256" key="8">
    <source>
        <dbReference type="SAM" id="Phobius"/>
    </source>
</evidence>
<evidence type="ECO:0000256" key="2">
    <source>
        <dbReference type="ARBA" id="ARBA00022448"/>
    </source>
</evidence>
<feature type="transmembrane region" description="Helical" evidence="8">
    <location>
        <begin position="55"/>
        <end position="74"/>
    </location>
</feature>
<dbReference type="InterPro" id="IPR050524">
    <property type="entry name" value="APC_YAT"/>
</dbReference>
<keyword evidence="4" id="KW-0029">Amino-acid transport</keyword>
<evidence type="ECO:0000256" key="3">
    <source>
        <dbReference type="ARBA" id="ARBA00022692"/>
    </source>
</evidence>
<dbReference type="AlphaFoldDB" id="A0A8H8BV72"/>
<protein>
    <recommendedName>
        <fullName evidence="9">Amino acid permease/ SLC12A domain-containing protein</fullName>
    </recommendedName>
</protein>
<dbReference type="OrthoDB" id="3900342at2759"/>
<feature type="transmembrane region" description="Helical" evidence="8">
    <location>
        <begin position="384"/>
        <end position="401"/>
    </location>
</feature>
<comment type="subcellular location">
    <subcellularLocation>
        <location evidence="1">Membrane</location>
        <topology evidence="1">Multi-pass membrane protein</topology>
    </subcellularLocation>
</comment>
<evidence type="ECO:0000256" key="1">
    <source>
        <dbReference type="ARBA" id="ARBA00004141"/>
    </source>
</evidence>
<dbReference type="FunFam" id="1.20.1740.10:FF:000006">
    <property type="entry name" value="General amino acid permease"/>
    <property type="match status" value="1"/>
</dbReference>
<organism evidence="10 11">
    <name type="scientific">Cadophora malorum</name>
    <dbReference type="NCBI Taxonomy" id="108018"/>
    <lineage>
        <taxon>Eukaryota</taxon>
        <taxon>Fungi</taxon>
        <taxon>Dikarya</taxon>
        <taxon>Ascomycota</taxon>
        <taxon>Pezizomycotina</taxon>
        <taxon>Leotiomycetes</taxon>
        <taxon>Helotiales</taxon>
        <taxon>Ploettnerulaceae</taxon>
        <taxon>Cadophora</taxon>
    </lineage>
</organism>
<evidence type="ECO:0000256" key="6">
    <source>
        <dbReference type="ARBA" id="ARBA00023136"/>
    </source>
</evidence>
<feature type="compositionally biased region" description="Basic and acidic residues" evidence="7">
    <location>
        <begin position="1"/>
        <end position="25"/>
    </location>
</feature>
<keyword evidence="5 8" id="KW-1133">Transmembrane helix</keyword>
<evidence type="ECO:0000256" key="5">
    <source>
        <dbReference type="ARBA" id="ARBA00022989"/>
    </source>
</evidence>
<feature type="transmembrane region" description="Helical" evidence="8">
    <location>
        <begin position="244"/>
        <end position="266"/>
    </location>
</feature>
<gene>
    <name evidence="10" type="ORF">IFR04_002028</name>
</gene>
<keyword evidence="6 8" id="KW-0472">Membrane</keyword>
<dbReference type="GO" id="GO:0015171">
    <property type="term" value="F:amino acid transmembrane transporter activity"/>
    <property type="evidence" value="ECO:0007669"/>
    <property type="project" value="TreeGrafter"/>
</dbReference>
<dbReference type="PANTHER" id="PTHR43341">
    <property type="entry name" value="AMINO ACID PERMEASE"/>
    <property type="match status" value="1"/>
</dbReference>
<feature type="transmembrane region" description="Helical" evidence="8">
    <location>
        <begin position="80"/>
        <end position="105"/>
    </location>
</feature>
<feature type="region of interest" description="Disordered" evidence="7">
    <location>
        <begin position="1"/>
        <end position="27"/>
    </location>
</feature>
<dbReference type="Gene3D" id="1.20.1740.10">
    <property type="entry name" value="Amino acid/polyamine transporter I"/>
    <property type="match status" value="1"/>
</dbReference>
<accession>A0A8H8BV72</accession>
<name>A0A8H8BV72_9HELO</name>
<keyword evidence="11" id="KW-1185">Reference proteome</keyword>
<feature type="transmembrane region" description="Helical" evidence="8">
    <location>
        <begin position="196"/>
        <end position="214"/>
    </location>
</feature>
<keyword evidence="2" id="KW-0813">Transport</keyword>
<evidence type="ECO:0000313" key="10">
    <source>
        <dbReference type="EMBL" id="KAG4424868.1"/>
    </source>
</evidence>
<sequence length="557" mass="60638">MKNDDQVVMGDDKSNPIDSSEKDGVVRSSTYDGAVGDVETVEMTKRGLKARHAQMIALGGTIGTGLFVGSGSTLARGGPFFILLSYSMIAALVLGVVTAIVEVAAYMPVSGGTMGFYGHRNVSDSLGFAMGWLYFYSLGILVPYEITAAGIVIDYWNTDVNIAVWITVFIVVIVGLNTLPVQYYGETEFWFASLKVFMMIGLLILSFILFWGGGPKQDGILGFHYWKDPGATNTYLKTGDTGRFLAFLKVLVSSAFPFTFAPELLVVTGGEMKNPRRNLPKAAKRYFIRLVFFYIGSVLAIGVICPADDTRLTNGGVGAGSSAFVVGIADAGIKGLDSVINAVIITSAWSSGNSFLYMSSRSLFSLAVAGNAPKIFAKCTKKGVPYMAVAASSLFCALAYLNVASSGSVVFNWFVNLTNTSGFISWICCCITFLRFRKACDLQGVTYPDQIPYRSWMQPYGAWAAIVFFTFLTLINGFDVFFPSLWSASGFLTAYVGIPIFLCIYFGHRIYSMRKKEPWAIPSAEVDLKTGLDVVLANEKPELRANTWGKKLQGWFT</sequence>
<dbReference type="Pfam" id="PF00324">
    <property type="entry name" value="AA_permease"/>
    <property type="match status" value="1"/>
</dbReference>
<feature type="transmembrane region" description="Helical" evidence="8">
    <location>
        <begin position="162"/>
        <end position="184"/>
    </location>
</feature>
<dbReference type="EMBL" id="JAFJYH010000016">
    <property type="protein sequence ID" value="KAG4424868.1"/>
    <property type="molecule type" value="Genomic_DNA"/>
</dbReference>
<feature type="transmembrane region" description="Helical" evidence="8">
    <location>
        <begin position="286"/>
        <end position="304"/>
    </location>
</feature>